<organism evidence="10 11">
    <name type="scientific">Chryseolinea serpens</name>
    <dbReference type="NCBI Taxonomy" id="947013"/>
    <lineage>
        <taxon>Bacteria</taxon>
        <taxon>Pseudomonadati</taxon>
        <taxon>Bacteroidota</taxon>
        <taxon>Cytophagia</taxon>
        <taxon>Cytophagales</taxon>
        <taxon>Fulvivirgaceae</taxon>
        <taxon>Chryseolinea</taxon>
    </lineage>
</organism>
<evidence type="ECO:0000256" key="6">
    <source>
        <dbReference type="ARBA" id="ARBA00022840"/>
    </source>
</evidence>
<keyword evidence="4" id="KW-0547">Nucleotide-binding</keyword>
<dbReference type="Gene3D" id="3.30.565.10">
    <property type="entry name" value="Histidine kinase-like ATPase, C-terminal domain"/>
    <property type="match status" value="1"/>
</dbReference>
<keyword evidence="6" id="KW-0067">ATP-binding</keyword>
<dbReference type="GO" id="GO:0000160">
    <property type="term" value="P:phosphorelay signal transduction system"/>
    <property type="evidence" value="ECO:0007669"/>
    <property type="project" value="UniProtKB-KW"/>
</dbReference>
<evidence type="ECO:0000256" key="8">
    <source>
        <dbReference type="SAM" id="Phobius"/>
    </source>
</evidence>
<dbReference type="CDD" id="cd00075">
    <property type="entry name" value="HATPase"/>
    <property type="match status" value="1"/>
</dbReference>
<dbReference type="GO" id="GO:0004673">
    <property type="term" value="F:protein histidine kinase activity"/>
    <property type="evidence" value="ECO:0007669"/>
    <property type="project" value="UniProtKB-EC"/>
</dbReference>
<keyword evidence="8" id="KW-0812">Transmembrane</keyword>
<evidence type="ECO:0000313" key="11">
    <source>
        <dbReference type="Proteomes" id="UP000184212"/>
    </source>
</evidence>
<name>A0A1M5S894_9BACT</name>
<dbReference type="SUPFAM" id="SSF55874">
    <property type="entry name" value="ATPase domain of HSP90 chaperone/DNA topoisomerase II/histidine kinase"/>
    <property type="match status" value="1"/>
</dbReference>
<dbReference type="PANTHER" id="PTHR43065">
    <property type="entry name" value="SENSOR HISTIDINE KINASE"/>
    <property type="match status" value="1"/>
</dbReference>
<feature type="transmembrane region" description="Helical" evidence="8">
    <location>
        <begin position="6"/>
        <end position="29"/>
    </location>
</feature>
<dbReference type="STRING" id="947013.SAMN04488109_3799"/>
<gene>
    <name evidence="10" type="ORF">SAMN04488109_3799</name>
</gene>
<dbReference type="SMART" id="SM00387">
    <property type="entry name" value="HATPase_c"/>
    <property type="match status" value="1"/>
</dbReference>
<keyword evidence="7" id="KW-0902">Two-component regulatory system</keyword>
<evidence type="ECO:0000256" key="1">
    <source>
        <dbReference type="ARBA" id="ARBA00000085"/>
    </source>
</evidence>
<comment type="catalytic activity">
    <reaction evidence="1">
        <text>ATP + protein L-histidine = ADP + protein N-phospho-L-histidine.</text>
        <dbReference type="EC" id="2.7.13.3"/>
    </reaction>
</comment>
<dbReference type="GO" id="GO:0005524">
    <property type="term" value="F:ATP binding"/>
    <property type="evidence" value="ECO:0007669"/>
    <property type="project" value="UniProtKB-KW"/>
</dbReference>
<keyword evidence="3" id="KW-0808">Transferase</keyword>
<sequence>MVFKNFRINVIFRVLLLVVSIGLLAWCLVHERYLRSVYLAAGVCMVVGEFIWYVDRFNRDMKVFMVSLLQKDFTTHFQSTGKGRRLDELYGILNAISEAFKKISTEKETQYRYLEMLVEHIRVSILSIDAEGKIHLANPSLKNLLQKSILPNLKALEVFGEPFVKTLREIRSGETRLEKLRVQNDVLHLSIHASEFKLQGRYYKLISMQDIRSELDAREVEAWQKLIRVLGHEIMNSVSPITSLSATLHGMVTTNQPAFGDEHASLYSSLDKGLEAIKIRSEGLYNFTQTYRKLTGIPKHAPRRTNLKDIVERVHLLLQTKLLEHNIVLQTAAIDLSIFADPEMMEHVLINLILNAVDALASTTDPVIQINTSRHPNGSTIIHVLDNGEGMDEATLEKIFIPFYTTRKHGSGIGLAITKQILQLHQADIRVSSEPGKGTEFMIALNGTSTA</sequence>
<dbReference type="RefSeq" id="WP_073136934.1">
    <property type="nucleotide sequence ID" value="NZ_FQWQ01000002.1"/>
</dbReference>
<evidence type="ECO:0000256" key="5">
    <source>
        <dbReference type="ARBA" id="ARBA00022777"/>
    </source>
</evidence>
<dbReference type="InterPro" id="IPR003594">
    <property type="entry name" value="HATPase_dom"/>
</dbReference>
<dbReference type="PANTHER" id="PTHR43065:SF46">
    <property type="entry name" value="C4-DICARBOXYLATE TRANSPORT SENSOR PROTEIN DCTB"/>
    <property type="match status" value="1"/>
</dbReference>
<evidence type="ECO:0000256" key="3">
    <source>
        <dbReference type="ARBA" id="ARBA00022679"/>
    </source>
</evidence>
<reference evidence="10 11" key="1">
    <citation type="submission" date="2016-11" db="EMBL/GenBank/DDBJ databases">
        <authorList>
            <person name="Jaros S."/>
            <person name="Januszkiewicz K."/>
            <person name="Wedrychowicz H."/>
        </authorList>
    </citation>
    <scope>NUCLEOTIDE SEQUENCE [LARGE SCALE GENOMIC DNA]</scope>
    <source>
        <strain evidence="10 11">DSM 24574</strain>
    </source>
</reference>
<dbReference type="Pfam" id="PF02518">
    <property type="entry name" value="HATPase_c"/>
    <property type="match status" value="1"/>
</dbReference>
<dbReference type="Proteomes" id="UP000184212">
    <property type="component" value="Unassembled WGS sequence"/>
</dbReference>
<keyword evidence="11" id="KW-1185">Reference proteome</keyword>
<keyword evidence="8" id="KW-0472">Membrane</keyword>
<dbReference type="AlphaFoldDB" id="A0A1M5S894"/>
<evidence type="ECO:0000259" key="9">
    <source>
        <dbReference type="PROSITE" id="PS50109"/>
    </source>
</evidence>
<proteinExistence type="predicted"/>
<evidence type="ECO:0000256" key="4">
    <source>
        <dbReference type="ARBA" id="ARBA00022741"/>
    </source>
</evidence>
<dbReference type="PROSITE" id="PS50109">
    <property type="entry name" value="HIS_KIN"/>
    <property type="match status" value="1"/>
</dbReference>
<evidence type="ECO:0000256" key="2">
    <source>
        <dbReference type="ARBA" id="ARBA00012438"/>
    </source>
</evidence>
<protein>
    <recommendedName>
        <fullName evidence="2">histidine kinase</fullName>
        <ecNumber evidence="2">2.7.13.3</ecNumber>
    </recommendedName>
</protein>
<keyword evidence="5 10" id="KW-0418">Kinase</keyword>
<dbReference type="InterPro" id="IPR004358">
    <property type="entry name" value="Sig_transdc_His_kin-like_C"/>
</dbReference>
<dbReference type="InterPro" id="IPR005467">
    <property type="entry name" value="His_kinase_dom"/>
</dbReference>
<dbReference type="EC" id="2.7.13.3" evidence="2"/>
<accession>A0A1M5S894</accession>
<dbReference type="PRINTS" id="PR00344">
    <property type="entry name" value="BCTRLSENSOR"/>
</dbReference>
<feature type="transmembrane region" description="Helical" evidence="8">
    <location>
        <begin position="36"/>
        <end position="54"/>
    </location>
</feature>
<evidence type="ECO:0000313" key="10">
    <source>
        <dbReference type="EMBL" id="SHH34660.1"/>
    </source>
</evidence>
<dbReference type="EMBL" id="FQWQ01000002">
    <property type="protein sequence ID" value="SHH34660.1"/>
    <property type="molecule type" value="Genomic_DNA"/>
</dbReference>
<dbReference type="InterPro" id="IPR036890">
    <property type="entry name" value="HATPase_C_sf"/>
</dbReference>
<feature type="domain" description="Histidine kinase" evidence="9">
    <location>
        <begin position="229"/>
        <end position="449"/>
    </location>
</feature>
<evidence type="ECO:0000256" key="7">
    <source>
        <dbReference type="ARBA" id="ARBA00023012"/>
    </source>
</evidence>
<keyword evidence="8" id="KW-1133">Transmembrane helix</keyword>